<reference evidence="1 2" key="1">
    <citation type="submission" date="2012-10" db="EMBL/GenBank/DDBJ databases">
        <title>Genome sequence of Vibrio Cholerae HENC-02.</title>
        <authorList>
            <person name="Eppinger M."/>
            <person name="Hasan N.A."/>
            <person name="Sengamalay N."/>
            <person name="Hine E."/>
            <person name="Su Q."/>
            <person name="Daugherty S.C."/>
            <person name="Young S."/>
            <person name="Sadzewicz L."/>
            <person name="Tallon L."/>
            <person name="Cebula T.A."/>
            <person name="Ravel J."/>
            <person name="Colwell R.R."/>
        </authorList>
    </citation>
    <scope>NUCLEOTIDE SEQUENCE [LARGE SCALE GENOMIC DNA]</scope>
    <source>
        <strain evidence="1 2">HENC-02</strain>
    </source>
</reference>
<dbReference type="AlphaFoldDB" id="A0A454CRM8"/>
<proteinExistence type="predicted"/>
<gene>
    <name evidence="1" type="ORF">VCHENC02_5107A</name>
</gene>
<organism evidence="1 2">
    <name type="scientific">Vibrio harveyi</name>
    <name type="common">Beneckea harveyi</name>
    <dbReference type="NCBI Taxonomy" id="669"/>
    <lineage>
        <taxon>Bacteria</taxon>
        <taxon>Pseudomonadati</taxon>
        <taxon>Pseudomonadota</taxon>
        <taxon>Gammaproteobacteria</taxon>
        <taxon>Vibrionales</taxon>
        <taxon>Vibrionaceae</taxon>
        <taxon>Vibrio</taxon>
    </lineage>
</organism>
<evidence type="ECO:0000313" key="2">
    <source>
        <dbReference type="Proteomes" id="UP000008367"/>
    </source>
</evidence>
<accession>A0A454CRM8</accession>
<feature type="non-terminal residue" evidence="1">
    <location>
        <position position="41"/>
    </location>
</feature>
<name>A0A454CRM8_VIBHA</name>
<comment type="caution">
    <text evidence="1">The sequence shown here is derived from an EMBL/GenBank/DDBJ whole genome shotgun (WGS) entry which is preliminary data.</text>
</comment>
<sequence length="41" mass="4867">MEHGSNNQCKNSEWSKIRWIDSFNMNPTTEDPVLICLHDYL</sequence>
<evidence type="ECO:0000313" key="1">
    <source>
        <dbReference type="EMBL" id="EKM29049.1"/>
    </source>
</evidence>
<dbReference type="EMBL" id="AJSR01002260">
    <property type="protein sequence ID" value="EKM29049.1"/>
    <property type="molecule type" value="Genomic_DNA"/>
</dbReference>
<dbReference type="Proteomes" id="UP000008367">
    <property type="component" value="Unassembled WGS sequence"/>
</dbReference>
<protein>
    <submittedName>
        <fullName evidence="1">Uncharacterized protein</fullName>
    </submittedName>
</protein>